<dbReference type="RefSeq" id="WP_213161354.1">
    <property type="nucleotide sequence ID" value="NZ_CP058214.1"/>
</dbReference>
<feature type="transmembrane region" description="Helical" evidence="1">
    <location>
        <begin position="38"/>
        <end position="57"/>
    </location>
</feature>
<protein>
    <submittedName>
        <fullName evidence="2">Uncharacterized protein</fullName>
    </submittedName>
</protein>
<dbReference type="EMBL" id="CP058214">
    <property type="protein sequence ID" value="QPC43992.1"/>
    <property type="molecule type" value="Genomic_DNA"/>
</dbReference>
<accession>A0A7S8HCR0</accession>
<keyword evidence="1" id="KW-0472">Membrane</keyword>
<proteinExistence type="predicted"/>
<organism evidence="2 3">
    <name type="scientific">Kaustia mangrovi</name>
    <dbReference type="NCBI Taxonomy" id="2593653"/>
    <lineage>
        <taxon>Bacteria</taxon>
        <taxon>Pseudomonadati</taxon>
        <taxon>Pseudomonadota</taxon>
        <taxon>Alphaproteobacteria</taxon>
        <taxon>Hyphomicrobiales</taxon>
        <taxon>Parvibaculaceae</taxon>
        <taxon>Kaustia</taxon>
    </lineage>
</organism>
<dbReference type="Proteomes" id="UP000593594">
    <property type="component" value="Chromosome"/>
</dbReference>
<keyword evidence="3" id="KW-1185">Reference proteome</keyword>
<evidence type="ECO:0000313" key="2">
    <source>
        <dbReference type="EMBL" id="QPC43992.1"/>
    </source>
</evidence>
<evidence type="ECO:0000256" key="1">
    <source>
        <dbReference type="SAM" id="Phobius"/>
    </source>
</evidence>
<sequence>MIRNQNFRLLMALLVGAAVTGGIYYFLGDVLDAIGMPWWVYLIIWAGLSGTALQTLTRQAANETTIRRGE</sequence>
<name>A0A7S8HCR0_9HYPH</name>
<keyword evidence="1" id="KW-0812">Transmembrane</keyword>
<dbReference type="KEGG" id="kmn:HW532_15615"/>
<dbReference type="AlphaFoldDB" id="A0A7S8HCR0"/>
<keyword evidence="1" id="KW-1133">Transmembrane helix</keyword>
<feature type="transmembrane region" description="Helical" evidence="1">
    <location>
        <begin position="7"/>
        <end position="26"/>
    </location>
</feature>
<gene>
    <name evidence="2" type="ORF">HW532_15615</name>
</gene>
<evidence type="ECO:0000313" key="3">
    <source>
        <dbReference type="Proteomes" id="UP000593594"/>
    </source>
</evidence>
<reference evidence="2 3" key="1">
    <citation type="submission" date="2020-06" db="EMBL/GenBank/DDBJ databases">
        <title>Genome sequence of 2 isolates from Red Sea Mangroves.</title>
        <authorList>
            <person name="Sefrji F."/>
            <person name="Michoud G."/>
            <person name="Merlino G."/>
            <person name="Daffonchio D."/>
        </authorList>
    </citation>
    <scope>NUCLEOTIDE SEQUENCE [LARGE SCALE GENOMIC DNA]</scope>
    <source>
        <strain evidence="2 3">R1DC25</strain>
    </source>
</reference>